<name>A0A9D1MBQ1_9FIRM</name>
<keyword evidence="1" id="KW-0235">DNA replication</keyword>
<evidence type="ECO:0000313" key="2">
    <source>
        <dbReference type="EMBL" id="HIU57240.1"/>
    </source>
</evidence>
<proteinExistence type="predicted"/>
<evidence type="ECO:0000256" key="1">
    <source>
        <dbReference type="ARBA" id="ARBA00022705"/>
    </source>
</evidence>
<organism evidence="2 3">
    <name type="scientific">Candidatus Ornithomonoglobus merdipullorum</name>
    <dbReference type="NCBI Taxonomy" id="2840895"/>
    <lineage>
        <taxon>Bacteria</taxon>
        <taxon>Bacillati</taxon>
        <taxon>Bacillota</taxon>
        <taxon>Clostridia</taxon>
        <taxon>Candidatus Ornithomonoglobus</taxon>
    </lineage>
</organism>
<comment type="caution">
    <text evidence="2">The sequence shown here is derived from an EMBL/GenBank/DDBJ whole genome shotgun (WGS) entry which is preliminary data.</text>
</comment>
<gene>
    <name evidence="2" type="ORF">IAA61_05450</name>
</gene>
<evidence type="ECO:0008006" key="4">
    <source>
        <dbReference type="Google" id="ProtNLM"/>
    </source>
</evidence>
<sequence length="117" mass="13416">MKEYCKILDISSDASTDEIKKSYHDLFEMLSECDFQWIWAVFSAIPDNIDDGEILKYELPYADGNDDIYIDNAPIIQHPLADIEIVAEDSTSVFIVAKENSVAEKFHDLFPNAKMNY</sequence>
<protein>
    <recommendedName>
        <fullName evidence="4">J domain-containing protein</fullName>
    </recommendedName>
</protein>
<dbReference type="SUPFAM" id="SSF46565">
    <property type="entry name" value="Chaperone J-domain"/>
    <property type="match status" value="1"/>
</dbReference>
<accession>A0A9D1MBQ1</accession>
<dbReference type="EMBL" id="DVNB01000054">
    <property type="protein sequence ID" value="HIU57240.1"/>
    <property type="molecule type" value="Genomic_DNA"/>
</dbReference>
<reference evidence="2" key="1">
    <citation type="submission" date="2020-10" db="EMBL/GenBank/DDBJ databases">
        <authorList>
            <person name="Gilroy R."/>
        </authorList>
    </citation>
    <scope>NUCLEOTIDE SEQUENCE</scope>
    <source>
        <strain evidence="2">USAMLcec3-3695</strain>
    </source>
</reference>
<evidence type="ECO:0000313" key="3">
    <source>
        <dbReference type="Proteomes" id="UP000824109"/>
    </source>
</evidence>
<dbReference type="InterPro" id="IPR036869">
    <property type="entry name" value="J_dom_sf"/>
</dbReference>
<reference evidence="2" key="2">
    <citation type="journal article" date="2021" name="PeerJ">
        <title>Extensive microbial diversity within the chicken gut microbiome revealed by metagenomics and culture.</title>
        <authorList>
            <person name="Gilroy R."/>
            <person name="Ravi A."/>
            <person name="Getino M."/>
            <person name="Pursley I."/>
            <person name="Horton D.L."/>
            <person name="Alikhan N.F."/>
            <person name="Baker D."/>
            <person name="Gharbi K."/>
            <person name="Hall N."/>
            <person name="Watson M."/>
            <person name="Adriaenssens E.M."/>
            <person name="Foster-Nyarko E."/>
            <person name="Jarju S."/>
            <person name="Secka A."/>
            <person name="Antonio M."/>
            <person name="Oren A."/>
            <person name="Chaudhuri R.R."/>
            <person name="La Ragione R."/>
            <person name="Hildebrand F."/>
            <person name="Pallen M.J."/>
        </authorList>
    </citation>
    <scope>NUCLEOTIDE SEQUENCE</scope>
    <source>
        <strain evidence="2">USAMLcec3-3695</strain>
    </source>
</reference>
<dbReference type="Proteomes" id="UP000824109">
    <property type="component" value="Unassembled WGS sequence"/>
</dbReference>
<dbReference type="AlphaFoldDB" id="A0A9D1MBQ1"/>
<dbReference type="GO" id="GO:0006260">
    <property type="term" value="P:DNA replication"/>
    <property type="evidence" value="ECO:0007669"/>
    <property type="project" value="UniProtKB-KW"/>
</dbReference>